<protein>
    <submittedName>
        <fullName evidence="7">Proteasome lid subunit RPN8/RPN11</fullName>
    </submittedName>
</protein>
<dbReference type="GO" id="GO:0008235">
    <property type="term" value="F:metalloexopeptidase activity"/>
    <property type="evidence" value="ECO:0007669"/>
    <property type="project" value="TreeGrafter"/>
</dbReference>
<dbReference type="Gene3D" id="3.40.140.10">
    <property type="entry name" value="Cytidine Deaminase, domain 2"/>
    <property type="match status" value="1"/>
</dbReference>
<organism evidence="7 8">
    <name type="scientific">Paraliobacillus ryukyuensis</name>
    <dbReference type="NCBI Taxonomy" id="200904"/>
    <lineage>
        <taxon>Bacteria</taxon>
        <taxon>Bacillati</taxon>
        <taxon>Bacillota</taxon>
        <taxon>Bacilli</taxon>
        <taxon>Bacillales</taxon>
        <taxon>Bacillaceae</taxon>
        <taxon>Paraliobacillus</taxon>
    </lineage>
</organism>
<evidence type="ECO:0000256" key="1">
    <source>
        <dbReference type="ARBA" id="ARBA00022670"/>
    </source>
</evidence>
<evidence type="ECO:0000256" key="5">
    <source>
        <dbReference type="ARBA" id="ARBA00023049"/>
    </source>
</evidence>
<dbReference type="STRING" id="200904.GCA_900168775_03397"/>
<accession>A0A366EEB7</accession>
<dbReference type="PANTHER" id="PTHR34858">
    <property type="entry name" value="CYSO-CYSTEINE PEPTIDASE"/>
    <property type="match status" value="1"/>
</dbReference>
<evidence type="ECO:0000256" key="2">
    <source>
        <dbReference type="ARBA" id="ARBA00022723"/>
    </source>
</evidence>
<evidence type="ECO:0000256" key="4">
    <source>
        <dbReference type="ARBA" id="ARBA00022833"/>
    </source>
</evidence>
<dbReference type="InterPro" id="IPR000555">
    <property type="entry name" value="JAMM/MPN+_dom"/>
</dbReference>
<name>A0A366EEB7_9BACI</name>
<dbReference type="EMBL" id="QNRI01000003">
    <property type="protein sequence ID" value="RBO99814.1"/>
    <property type="molecule type" value="Genomic_DNA"/>
</dbReference>
<dbReference type="InterPro" id="IPR051929">
    <property type="entry name" value="VirAsm_ModProt"/>
</dbReference>
<dbReference type="Proteomes" id="UP000252254">
    <property type="component" value="Unassembled WGS sequence"/>
</dbReference>
<gene>
    <name evidence="7" type="ORF">DES48_103141</name>
</gene>
<dbReference type="Pfam" id="PF14464">
    <property type="entry name" value="Prok-JAB"/>
    <property type="match status" value="1"/>
</dbReference>
<dbReference type="InterPro" id="IPR037518">
    <property type="entry name" value="MPN"/>
</dbReference>
<feature type="domain" description="MPN" evidence="6">
    <location>
        <begin position="6"/>
        <end position="139"/>
    </location>
</feature>
<keyword evidence="7" id="KW-0647">Proteasome</keyword>
<proteinExistence type="predicted"/>
<dbReference type="InterPro" id="IPR028090">
    <property type="entry name" value="JAB_dom_prok"/>
</dbReference>
<dbReference type="GO" id="GO:0000502">
    <property type="term" value="C:proteasome complex"/>
    <property type="evidence" value="ECO:0007669"/>
    <property type="project" value="UniProtKB-KW"/>
</dbReference>
<keyword evidence="2" id="KW-0479">Metal-binding</keyword>
<evidence type="ECO:0000259" key="6">
    <source>
        <dbReference type="PROSITE" id="PS50249"/>
    </source>
</evidence>
<dbReference type="PROSITE" id="PS50249">
    <property type="entry name" value="MPN"/>
    <property type="match status" value="1"/>
</dbReference>
<dbReference type="SUPFAM" id="SSF102712">
    <property type="entry name" value="JAB1/MPN domain"/>
    <property type="match status" value="1"/>
</dbReference>
<evidence type="ECO:0000313" key="7">
    <source>
        <dbReference type="EMBL" id="RBO99814.1"/>
    </source>
</evidence>
<dbReference type="PANTHER" id="PTHR34858:SF1">
    <property type="entry name" value="CYSO-CYSTEINE PEPTIDASE"/>
    <property type="match status" value="1"/>
</dbReference>
<sequence length="147" mass="16433">MKNNTITLTEQLYQQLCNHAKNCLPNEACGLISGNGNFVKSVFHLPNTSSSINRFYIKEQHVAKALHQISEKNEEVLAIYHTHPSSQATPSTSDLVNHPTSDVKMMILSLKQQPYPIQCYQVNHLSYTPISIVIKEGGISLCHNVES</sequence>
<evidence type="ECO:0000256" key="3">
    <source>
        <dbReference type="ARBA" id="ARBA00022801"/>
    </source>
</evidence>
<keyword evidence="8" id="KW-1185">Reference proteome</keyword>
<dbReference type="SMART" id="SM00232">
    <property type="entry name" value="JAB_MPN"/>
    <property type="match status" value="1"/>
</dbReference>
<dbReference type="GO" id="GO:0006508">
    <property type="term" value="P:proteolysis"/>
    <property type="evidence" value="ECO:0007669"/>
    <property type="project" value="UniProtKB-KW"/>
</dbReference>
<reference evidence="7 8" key="1">
    <citation type="submission" date="2018-06" db="EMBL/GenBank/DDBJ databases">
        <title>Genomic Encyclopedia of Type Strains, Phase IV (KMG-IV): sequencing the most valuable type-strain genomes for metagenomic binning, comparative biology and taxonomic classification.</title>
        <authorList>
            <person name="Goeker M."/>
        </authorList>
    </citation>
    <scope>NUCLEOTIDE SEQUENCE [LARGE SCALE GENOMIC DNA]</scope>
    <source>
        <strain evidence="7 8">DSM 15140</strain>
    </source>
</reference>
<dbReference type="AlphaFoldDB" id="A0A366EEB7"/>
<dbReference type="OrthoDB" id="9802958at2"/>
<keyword evidence="1" id="KW-0645">Protease</keyword>
<keyword evidence="5" id="KW-0482">Metalloprotease</keyword>
<comment type="caution">
    <text evidence="7">The sequence shown here is derived from an EMBL/GenBank/DDBJ whole genome shotgun (WGS) entry which is preliminary data.</text>
</comment>
<keyword evidence="4" id="KW-0862">Zinc</keyword>
<keyword evidence="3" id="KW-0378">Hydrolase</keyword>
<evidence type="ECO:0000313" key="8">
    <source>
        <dbReference type="Proteomes" id="UP000252254"/>
    </source>
</evidence>
<dbReference type="CDD" id="cd08070">
    <property type="entry name" value="MPN_like"/>
    <property type="match status" value="1"/>
</dbReference>
<dbReference type="GO" id="GO:0008270">
    <property type="term" value="F:zinc ion binding"/>
    <property type="evidence" value="ECO:0007669"/>
    <property type="project" value="TreeGrafter"/>
</dbReference>
<dbReference type="RefSeq" id="WP_113867960.1">
    <property type="nucleotide sequence ID" value="NZ_BAABQN010000004.1"/>
</dbReference>